<reference evidence="1 2" key="1">
    <citation type="submission" date="2009-01" db="EMBL/GenBank/DDBJ databases">
        <title>Complete sequence of Clostridium cellulolyticum H10.</title>
        <authorList>
            <consortium name="US DOE Joint Genome Institute"/>
            <person name="Lucas S."/>
            <person name="Copeland A."/>
            <person name="Lapidus A."/>
            <person name="Glavina del Rio T."/>
            <person name="Dalin E."/>
            <person name="Tice H."/>
            <person name="Bruce D."/>
            <person name="Goodwin L."/>
            <person name="Pitluck S."/>
            <person name="Chertkov O."/>
            <person name="Saunders E."/>
            <person name="Brettin T."/>
            <person name="Detter J.C."/>
            <person name="Han C."/>
            <person name="Larimer F."/>
            <person name="Land M."/>
            <person name="Hauser L."/>
            <person name="Kyrpides N."/>
            <person name="Ivanova N."/>
            <person name="Zhou J."/>
            <person name="Richardson P."/>
        </authorList>
    </citation>
    <scope>NUCLEOTIDE SEQUENCE [LARGE SCALE GENOMIC DNA]</scope>
    <source>
        <strain evidence="2">ATCC 35319 / DSM 5812 / JCM 6584 / H10</strain>
    </source>
</reference>
<dbReference type="AlphaFoldDB" id="B8I7L3"/>
<gene>
    <name evidence="1" type="ordered locus">Ccel_2786</name>
</gene>
<sequence>MKMIEIETRVNEIGEVTIPAELMCKMNFTSGDVVKLSFVSDSKVGMENTFKEFVVTPDGIANILEDNQTELTLPLEILEKAEIPYNSDLEVICVKGAVVITEADLTDNLPRELCELFEDLGISKDTVSEVLRNGGQAHE</sequence>
<dbReference type="RefSeq" id="WP_015926156.1">
    <property type="nucleotide sequence ID" value="NC_011898.1"/>
</dbReference>
<name>B8I7L3_RUMCH</name>
<accession>B8I7L3</accession>
<dbReference type="Proteomes" id="UP000001349">
    <property type="component" value="Chromosome"/>
</dbReference>
<evidence type="ECO:0008006" key="3">
    <source>
        <dbReference type="Google" id="ProtNLM"/>
    </source>
</evidence>
<dbReference type="InterPro" id="IPR037914">
    <property type="entry name" value="SpoVT-AbrB_sf"/>
</dbReference>
<dbReference type="SUPFAM" id="SSF89447">
    <property type="entry name" value="AbrB/MazE/MraZ-like"/>
    <property type="match status" value="1"/>
</dbReference>
<dbReference type="EMBL" id="CP001348">
    <property type="protein sequence ID" value="ACL77084.1"/>
    <property type="molecule type" value="Genomic_DNA"/>
</dbReference>
<evidence type="ECO:0000313" key="2">
    <source>
        <dbReference type="Proteomes" id="UP000001349"/>
    </source>
</evidence>
<dbReference type="KEGG" id="cce:Ccel_2786"/>
<organism evidence="1 2">
    <name type="scientific">Ruminiclostridium cellulolyticum (strain ATCC 35319 / DSM 5812 / JCM 6584 / H10)</name>
    <name type="common">Clostridium cellulolyticum</name>
    <dbReference type="NCBI Taxonomy" id="394503"/>
    <lineage>
        <taxon>Bacteria</taxon>
        <taxon>Bacillati</taxon>
        <taxon>Bacillota</taxon>
        <taxon>Clostridia</taxon>
        <taxon>Eubacteriales</taxon>
        <taxon>Oscillospiraceae</taxon>
        <taxon>Ruminiclostridium</taxon>
    </lineage>
</organism>
<protein>
    <recommendedName>
        <fullName evidence="3">Transcriptional regulator, AbrB family</fullName>
    </recommendedName>
</protein>
<dbReference type="STRING" id="394503.Ccel_2786"/>
<evidence type="ECO:0000313" key="1">
    <source>
        <dbReference type="EMBL" id="ACL77084.1"/>
    </source>
</evidence>
<dbReference type="eggNOG" id="COG2002">
    <property type="taxonomic scope" value="Bacteria"/>
</dbReference>
<dbReference type="OrthoDB" id="2044893at2"/>
<keyword evidence="2" id="KW-1185">Reference proteome</keyword>
<proteinExistence type="predicted"/>
<dbReference type="HOGENOM" id="CLU_121352_0_0_9"/>